<proteinExistence type="predicted"/>
<gene>
    <name evidence="1" type="ORF">IPOD504_LOCUS3726</name>
</gene>
<reference evidence="1" key="1">
    <citation type="submission" date="2022-03" db="EMBL/GenBank/DDBJ databases">
        <authorList>
            <person name="Martin H S."/>
        </authorList>
    </citation>
    <scope>NUCLEOTIDE SEQUENCE</scope>
</reference>
<name>A0ABN8HW38_9NEOP</name>
<accession>A0ABN8HW38</accession>
<dbReference type="EMBL" id="OW152826">
    <property type="protein sequence ID" value="CAH2042307.1"/>
    <property type="molecule type" value="Genomic_DNA"/>
</dbReference>
<dbReference type="Proteomes" id="UP000837857">
    <property type="component" value="Chromosome 14"/>
</dbReference>
<keyword evidence="2" id="KW-1185">Reference proteome</keyword>
<organism evidence="1 2">
    <name type="scientific">Iphiclides podalirius</name>
    <name type="common">scarce swallowtail</name>
    <dbReference type="NCBI Taxonomy" id="110791"/>
    <lineage>
        <taxon>Eukaryota</taxon>
        <taxon>Metazoa</taxon>
        <taxon>Ecdysozoa</taxon>
        <taxon>Arthropoda</taxon>
        <taxon>Hexapoda</taxon>
        <taxon>Insecta</taxon>
        <taxon>Pterygota</taxon>
        <taxon>Neoptera</taxon>
        <taxon>Endopterygota</taxon>
        <taxon>Lepidoptera</taxon>
        <taxon>Glossata</taxon>
        <taxon>Ditrysia</taxon>
        <taxon>Papilionoidea</taxon>
        <taxon>Papilionidae</taxon>
        <taxon>Papilioninae</taxon>
        <taxon>Iphiclides</taxon>
    </lineage>
</organism>
<evidence type="ECO:0000313" key="1">
    <source>
        <dbReference type="EMBL" id="CAH2042307.1"/>
    </source>
</evidence>
<evidence type="ECO:0000313" key="2">
    <source>
        <dbReference type="Proteomes" id="UP000837857"/>
    </source>
</evidence>
<feature type="non-terminal residue" evidence="1">
    <location>
        <position position="75"/>
    </location>
</feature>
<sequence>MMLCWYYGIAPAIVTRCCLNQLSTLIKETQKFIAEYVRLPRVITKFKILLRQRLLIQENPRQFLEEELLDYTAKH</sequence>
<protein>
    <submittedName>
        <fullName evidence="1">Uncharacterized protein</fullName>
    </submittedName>
</protein>